<gene>
    <name evidence="2" type="ORF">PVBG_02933</name>
</gene>
<keyword evidence="1" id="KW-0812">Transmembrane</keyword>
<evidence type="ECO:0008006" key="4">
    <source>
        <dbReference type="Google" id="ProtNLM"/>
    </source>
</evidence>
<dbReference type="Pfam" id="PF05795">
    <property type="entry name" value="Plasmodium_Vir"/>
    <property type="match status" value="1"/>
</dbReference>
<dbReference type="AlphaFoldDB" id="A0A0J9T1F3"/>
<dbReference type="Proteomes" id="UP000053327">
    <property type="component" value="Unassembled WGS sequence"/>
</dbReference>
<organism evidence="2 3">
    <name type="scientific">Plasmodium vivax (strain Brazil I)</name>
    <dbReference type="NCBI Taxonomy" id="1033975"/>
    <lineage>
        <taxon>Eukaryota</taxon>
        <taxon>Sar</taxon>
        <taxon>Alveolata</taxon>
        <taxon>Apicomplexa</taxon>
        <taxon>Aconoidasida</taxon>
        <taxon>Haemosporida</taxon>
        <taxon>Plasmodiidae</taxon>
        <taxon>Plasmodium</taxon>
        <taxon>Plasmodium (Plasmodium)</taxon>
    </lineage>
</organism>
<name>A0A0J9T1F3_PLAV1</name>
<sequence length="489" mass="58989">MIYEHLFLGNINVDDQEKLSKSALYDLYKFCDDTIHDINIKCNNSYFGLSGSKVAQINDETCKLWRKVFVILEKLNNYNNFCKIHFKKCCDYFNYWLYGMFKKDTIYENISNIYNAWDNLFNALRDKKICYIWKKYINFSKKELENKKFLFDFLELYYLLKDKLTVVDKKNECCDYINKMFKLYKEMEKTSNKKIYKDEIIHFRSMFYRNYDTYKTMNEKIDEKNYYDICSNFLSNNNEHCKNYNLCIMIARNLINLSKLKGDERTKNCRYFIHWLYDKVGTIYSKSMNTIQDETTVNKIFNVGYTILQKLGINDCYYEVLNLDLVQNKERKYLHDYFENYNKIESNTCDNDKCPQYCKHIININELYKKNIEKCCTYYSENDYSDDCKYYFKCDQNFNPYKLYTKLNCSKFLSENEKMEEVKITLVKDYLQQLINDYRNKLKLMINGNASGSLCEGFICDTFYMSVLLVFGLLGVLLISFIVYKVNIN</sequence>
<evidence type="ECO:0000256" key="1">
    <source>
        <dbReference type="SAM" id="Phobius"/>
    </source>
</evidence>
<evidence type="ECO:0000313" key="2">
    <source>
        <dbReference type="EMBL" id="KMZ88959.1"/>
    </source>
</evidence>
<keyword evidence="1" id="KW-0472">Membrane</keyword>
<protein>
    <recommendedName>
        <fullName evidence="4">Variable surface protein Vir24g</fullName>
    </recommendedName>
</protein>
<reference evidence="2 3" key="1">
    <citation type="submission" date="2011-08" db="EMBL/GenBank/DDBJ databases">
        <title>The Genome Sequence of Plasmodium vivax Brazil I.</title>
        <authorList>
            <consortium name="The Broad Institute Genome Sequencing Platform"/>
            <consortium name="The Broad Institute Genome Sequencing Center for Infectious Disease"/>
            <person name="Neafsey D."/>
            <person name="Carlton J."/>
            <person name="Barnwell J."/>
            <person name="Collins W."/>
            <person name="Escalante A."/>
            <person name="Mullikin J."/>
            <person name="Saul A."/>
            <person name="Guigo R."/>
            <person name="Camara F."/>
            <person name="Young S.K."/>
            <person name="Zeng Q."/>
            <person name="Gargeya S."/>
            <person name="Fitzgerald M."/>
            <person name="Haas B."/>
            <person name="Abouelleil A."/>
            <person name="Alvarado L."/>
            <person name="Arachchi H.M."/>
            <person name="Berlin A."/>
            <person name="Brown A."/>
            <person name="Chapman S.B."/>
            <person name="Chen Z."/>
            <person name="Dunbar C."/>
            <person name="Freedman E."/>
            <person name="Gearin G."/>
            <person name="Gellesch M."/>
            <person name="Goldberg J."/>
            <person name="Griggs A."/>
            <person name="Gujja S."/>
            <person name="Heiman D."/>
            <person name="Howarth C."/>
            <person name="Larson L."/>
            <person name="Lui A."/>
            <person name="MacDonald P.J.P."/>
            <person name="Montmayeur A."/>
            <person name="Murphy C."/>
            <person name="Neiman D."/>
            <person name="Pearson M."/>
            <person name="Priest M."/>
            <person name="Roberts A."/>
            <person name="Saif S."/>
            <person name="Shea T."/>
            <person name="Shenoy N."/>
            <person name="Sisk P."/>
            <person name="Stolte C."/>
            <person name="Sykes S."/>
            <person name="Wortman J."/>
            <person name="Nusbaum C."/>
            <person name="Birren B."/>
        </authorList>
    </citation>
    <scope>NUCLEOTIDE SEQUENCE [LARGE SCALE GENOMIC DNA]</scope>
    <source>
        <strain evidence="2 3">Brazil I</strain>
    </source>
</reference>
<proteinExistence type="predicted"/>
<accession>A0A0J9T1F3</accession>
<dbReference type="InterPro" id="IPR008780">
    <property type="entry name" value="Plasmodium_Vir"/>
</dbReference>
<keyword evidence="1" id="KW-1133">Transmembrane helix</keyword>
<dbReference type="EMBL" id="KQ234729">
    <property type="protein sequence ID" value="KMZ88959.1"/>
    <property type="molecule type" value="Genomic_DNA"/>
</dbReference>
<evidence type="ECO:0000313" key="3">
    <source>
        <dbReference type="Proteomes" id="UP000053327"/>
    </source>
</evidence>
<feature type="transmembrane region" description="Helical" evidence="1">
    <location>
        <begin position="463"/>
        <end position="484"/>
    </location>
</feature>